<organism evidence="2 3">
    <name type="scientific">Marasmius crinis-equi</name>
    <dbReference type="NCBI Taxonomy" id="585013"/>
    <lineage>
        <taxon>Eukaryota</taxon>
        <taxon>Fungi</taxon>
        <taxon>Dikarya</taxon>
        <taxon>Basidiomycota</taxon>
        <taxon>Agaricomycotina</taxon>
        <taxon>Agaricomycetes</taxon>
        <taxon>Agaricomycetidae</taxon>
        <taxon>Agaricales</taxon>
        <taxon>Marasmiineae</taxon>
        <taxon>Marasmiaceae</taxon>
        <taxon>Marasmius</taxon>
    </lineage>
</organism>
<evidence type="ECO:0000256" key="1">
    <source>
        <dbReference type="SAM" id="MobiDB-lite"/>
    </source>
</evidence>
<sequence>MLEMVVMEEKEDVEKARARFEGGFNSDEVVSMNNHCNSMDINFTFTQPGGILVHPLATSSFQSLSLHKTRSTTKPPRLIPHEILRKAISVPTSNKPTSASPLSSIKTRLPFPDSPKLRSQPSSPHTTHPSLLDSLPDVVVIKNTFRTRTISSVSETVIVKGEEDIEETKVRM</sequence>
<protein>
    <submittedName>
        <fullName evidence="2">Uncharacterized protein</fullName>
    </submittedName>
</protein>
<evidence type="ECO:0000313" key="3">
    <source>
        <dbReference type="Proteomes" id="UP001465976"/>
    </source>
</evidence>
<accession>A0ABR3EJ72</accession>
<name>A0ABR3EJ72_9AGAR</name>
<evidence type="ECO:0000313" key="2">
    <source>
        <dbReference type="EMBL" id="KAL0562941.1"/>
    </source>
</evidence>
<reference evidence="2 3" key="1">
    <citation type="submission" date="2024-02" db="EMBL/GenBank/DDBJ databases">
        <title>A draft genome for the cacao thread blight pathogen Marasmius crinis-equi.</title>
        <authorList>
            <person name="Cohen S.P."/>
            <person name="Baruah I.K."/>
            <person name="Amoako-Attah I."/>
            <person name="Bukari Y."/>
            <person name="Meinhardt L.W."/>
            <person name="Bailey B.A."/>
        </authorList>
    </citation>
    <scope>NUCLEOTIDE SEQUENCE [LARGE SCALE GENOMIC DNA]</scope>
    <source>
        <strain evidence="2 3">GH-76</strain>
    </source>
</reference>
<gene>
    <name evidence="2" type="ORF">V5O48_019137</name>
</gene>
<comment type="caution">
    <text evidence="2">The sequence shown here is derived from an EMBL/GenBank/DDBJ whole genome shotgun (WGS) entry which is preliminary data.</text>
</comment>
<dbReference type="Proteomes" id="UP001465976">
    <property type="component" value="Unassembled WGS sequence"/>
</dbReference>
<feature type="region of interest" description="Disordered" evidence="1">
    <location>
        <begin position="89"/>
        <end position="132"/>
    </location>
</feature>
<feature type="compositionally biased region" description="Polar residues" evidence="1">
    <location>
        <begin position="90"/>
        <end position="106"/>
    </location>
</feature>
<proteinExistence type="predicted"/>
<feature type="compositionally biased region" description="Low complexity" evidence="1">
    <location>
        <begin position="121"/>
        <end position="132"/>
    </location>
</feature>
<keyword evidence="3" id="KW-1185">Reference proteome</keyword>
<dbReference type="EMBL" id="JBAHYK010004198">
    <property type="protein sequence ID" value="KAL0562941.1"/>
    <property type="molecule type" value="Genomic_DNA"/>
</dbReference>